<reference evidence="4" key="1">
    <citation type="submission" date="2015-07" db="EMBL/GenBank/DDBJ databases">
        <title>Complete genome sequence and phylogenetic analysis of Limnochorda pilosa.</title>
        <authorList>
            <person name="Watanabe M."/>
            <person name="Kojima H."/>
            <person name="Fukui M."/>
        </authorList>
    </citation>
    <scope>NUCLEOTIDE SEQUENCE [LARGE SCALE GENOMIC DNA]</scope>
    <source>
        <strain evidence="4">HC45</strain>
    </source>
</reference>
<proteinExistence type="predicted"/>
<sequence length="69" mass="7310">MSERTLGRTGLRISALCLGCWRFGAETDAETATAVIHHAVDRGVFFIDTASIDSRGVSGGGDLLCRGVR</sequence>
<dbReference type="RefSeq" id="WP_068138401.1">
    <property type="nucleotide sequence ID" value="NZ_AP014924.1"/>
</dbReference>
<feature type="domain" description="NADP-dependent oxidoreductase" evidence="2">
    <location>
        <begin position="16"/>
        <end position="52"/>
    </location>
</feature>
<dbReference type="InterPro" id="IPR036812">
    <property type="entry name" value="NAD(P)_OxRdtase_dom_sf"/>
</dbReference>
<dbReference type="InterPro" id="IPR050523">
    <property type="entry name" value="AKR_Detox_Biosynth"/>
</dbReference>
<accession>A0A0K2SMC5</accession>
<dbReference type="Gene3D" id="3.20.20.100">
    <property type="entry name" value="NADP-dependent oxidoreductase domain"/>
    <property type="match status" value="1"/>
</dbReference>
<dbReference type="EMBL" id="AP014924">
    <property type="protein sequence ID" value="BAS28278.1"/>
    <property type="molecule type" value="Genomic_DNA"/>
</dbReference>
<dbReference type="GO" id="GO:0016491">
    <property type="term" value="F:oxidoreductase activity"/>
    <property type="evidence" value="ECO:0007669"/>
    <property type="project" value="UniProtKB-KW"/>
</dbReference>
<dbReference type="KEGG" id="lpil:LIP_2437"/>
<dbReference type="OrthoDB" id="9773828at2"/>
<gene>
    <name evidence="3" type="ORF">LIP_2437</name>
</gene>
<keyword evidence="1" id="KW-0560">Oxidoreductase</keyword>
<dbReference type="Proteomes" id="UP000065807">
    <property type="component" value="Chromosome"/>
</dbReference>
<dbReference type="GO" id="GO:0005829">
    <property type="term" value="C:cytosol"/>
    <property type="evidence" value="ECO:0007669"/>
    <property type="project" value="TreeGrafter"/>
</dbReference>
<protein>
    <submittedName>
        <fullName evidence="3">Aldo/keto reductase</fullName>
    </submittedName>
</protein>
<dbReference type="InterPro" id="IPR023210">
    <property type="entry name" value="NADP_OxRdtase_dom"/>
</dbReference>
<evidence type="ECO:0000259" key="2">
    <source>
        <dbReference type="Pfam" id="PF00248"/>
    </source>
</evidence>
<dbReference type="SUPFAM" id="SSF51430">
    <property type="entry name" value="NAD(P)-linked oxidoreductase"/>
    <property type="match status" value="1"/>
</dbReference>
<evidence type="ECO:0000313" key="4">
    <source>
        <dbReference type="Proteomes" id="UP000065807"/>
    </source>
</evidence>
<dbReference type="PANTHER" id="PTHR43364:SF4">
    <property type="entry name" value="NAD(P)-LINKED OXIDOREDUCTASE SUPERFAMILY PROTEIN"/>
    <property type="match status" value="1"/>
</dbReference>
<evidence type="ECO:0000313" key="3">
    <source>
        <dbReference type="EMBL" id="BAS28278.1"/>
    </source>
</evidence>
<organism evidence="3 4">
    <name type="scientific">Limnochorda pilosa</name>
    <dbReference type="NCBI Taxonomy" id="1555112"/>
    <lineage>
        <taxon>Bacteria</taxon>
        <taxon>Bacillati</taxon>
        <taxon>Bacillota</taxon>
        <taxon>Limnochordia</taxon>
        <taxon>Limnochordales</taxon>
        <taxon>Limnochordaceae</taxon>
        <taxon>Limnochorda</taxon>
    </lineage>
</organism>
<name>A0A0K2SMC5_LIMPI</name>
<dbReference type="Pfam" id="PF00248">
    <property type="entry name" value="Aldo_ket_red"/>
    <property type="match status" value="1"/>
</dbReference>
<evidence type="ECO:0000256" key="1">
    <source>
        <dbReference type="ARBA" id="ARBA00023002"/>
    </source>
</evidence>
<dbReference type="STRING" id="1555112.LIP_2437"/>
<dbReference type="PANTHER" id="PTHR43364">
    <property type="entry name" value="NADH-SPECIFIC METHYLGLYOXAL REDUCTASE-RELATED"/>
    <property type="match status" value="1"/>
</dbReference>
<dbReference type="AlphaFoldDB" id="A0A0K2SMC5"/>
<reference evidence="4" key="2">
    <citation type="journal article" date="2016" name="Int. J. Syst. Evol. Microbiol.">
        <title>Complete genome sequence and cell structure of Limnochorda pilosa, a Gram-negative spore-former within the phylum Firmicutes.</title>
        <authorList>
            <person name="Watanabe M."/>
            <person name="Kojima H."/>
            <person name="Fukui M."/>
        </authorList>
    </citation>
    <scope>NUCLEOTIDE SEQUENCE [LARGE SCALE GENOMIC DNA]</scope>
    <source>
        <strain evidence="4">HC45</strain>
    </source>
</reference>
<keyword evidence="4" id="KW-1185">Reference proteome</keyword>